<protein>
    <submittedName>
        <fullName evidence="2">P-loop NTPase fold protein</fullName>
    </submittedName>
</protein>
<dbReference type="InterPro" id="IPR027417">
    <property type="entry name" value="P-loop_NTPase"/>
</dbReference>
<keyword evidence="3" id="KW-1185">Reference proteome</keyword>
<gene>
    <name evidence="2" type="ORF">ACFSTG_09980</name>
</gene>
<dbReference type="EMBL" id="JBHULT010000009">
    <property type="protein sequence ID" value="MFD2518220.1"/>
    <property type="molecule type" value="Genomic_DNA"/>
</dbReference>
<proteinExistence type="predicted"/>
<dbReference type="RefSeq" id="WP_380751926.1">
    <property type="nucleotide sequence ID" value="NZ_JBHULT010000009.1"/>
</dbReference>
<dbReference type="Gene3D" id="3.40.50.300">
    <property type="entry name" value="P-loop containing nucleotide triphosphate hydrolases"/>
    <property type="match status" value="1"/>
</dbReference>
<dbReference type="Proteomes" id="UP001597468">
    <property type="component" value="Unassembled WGS sequence"/>
</dbReference>
<dbReference type="Pfam" id="PF07693">
    <property type="entry name" value="KAP_NTPase"/>
    <property type="match status" value="1"/>
</dbReference>
<reference evidence="3" key="1">
    <citation type="journal article" date="2019" name="Int. J. Syst. Evol. Microbiol.">
        <title>The Global Catalogue of Microorganisms (GCM) 10K type strain sequencing project: providing services to taxonomists for standard genome sequencing and annotation.</title>
        <authorList>
            <consortium name="The Broad Institute Genomics Platform"/>
            <consortium name="The Broad Institute Genome Sequencing Center for Infectious Disease"/>
            <person name="Wu L."/>
            <person name="Ma J."/>
        </authorList>
    </citation>
    <scope>NUCLEOTIDE SEQUENCE [LARGE SCALE GENOMIC DNA]</scope>
    <source>
        <strain evidence="3">KCTC 42585</strain>
    </source>
</reference>
<evidence type="ECO:0000313" key="3">
    <source>
        <dbReference type="Proteomes" id="UP001597468"/>
    </source>
</evidence>
<comment type="caution">
    <text evidence="2">The sequence shown here is derived from an EMBL/GenBank/DDBJ whole genome shotgun (WGS) entry which is preliminary data.</text>
</comment>
<dbReference type="SUPFAM" id="SSF52540">
    <property type="entry name" value="P-loop containing nucleoside triphosphate hydrolases"/>
    <property type="match status" value="1"/>
</dbReference>
<evidence type="ECO:0000259" key="1">
    <source>
        <dbReference type="Pfam" id="PF07693"/>
    </source>
</evidence>
<feature type="domain" description="KAP NTPase" evidence="1">
    <location>
        <begin position="8"/>
        <end position="264"/>
    </location>
</feature>
<evidence type="ECO:0000313" key="2">
    <source>
        <dbReference type="EMBL" id="MFD2518220.1"/>
    </source>
</evidence>
<sequence length="632" mass="74602">MINQTTKEYLNYFVASQNPNFAVMLKGKWGAGKTYFIRGIIEEWENAQIISDNEEINLKPIYVSLNGVSKKSEIVESLKAKISPFLYSKGTKFATDILKGFIKTTLKIDFDYDNDKKADGSININFDPISIFKSSNDKIKGNRILIFDDIERCKIPIDELYGFINDFVEHSQCKVILISDEDKIDEKTTKDSKYKYPIFKEKIIGQTFEIKPDTEQAINFFLDSVTSDIQSHLLEFKDIIIKTFEISKKENLRVLQRAIYDFERLFNFTGEELSKDEERYKELIKNYLSYFLIYFLEFKTGNEDISSFQQRNLLSDGKSEKKYTQYEEIITTFSLHHSTKLFTPFKLIDFIKNGYYEELVFEINNSSIFSKGKVEKDWEKLWYWQLMDDDDFAPLLNRVSTSFFRTEDFHITEILHISGILFSLIDLNLYKTKKKSQVINRAKKLIKKTNLSEFKDERGFSMLTWGSWQKAYASDKSDEFKSLVKFTKDLLQEIKQEKSTRVVEDIFYTISNDNVDELYQKIDVYDESLGNVIEHTPMLSKLNPKKFAETIFQLNNDGIFKFKQFIEYRYFPEKTYTNVVIQDNQRQEKDLLVKLQSKLLKEIRSKKNRKKVIRKFSLNELNTVIEESIKKL</sequence>
<dbReference type="InterPro" id="IPR011646">
    <property type="entry name" value="KAP_P-loop"/>
</dbReference>
<name>A0ABW5IXU5_9FLAO</name>
<accession>A0ABW5IXU5</accession>
<organism evidence="2 3">
    <name type="scientific">Salinimicrobium flavum</name>
    <dbReference type="NCBI Taxonomy" id="1737065"/>
    <lineage>
        <taxon>Bacteria</taxon>
        <taxon>Pseudomonadati</taxon>
        <taxon>Bacteroidota</taxon>
        <taxon>Flavobacteriia</taxon>
        <taxon>Flavobacteriales</taxon>
        <taxon>Flavobacteriaceae</taxon>
        <taxon>Salinimicrobium</taxon>
    </lineage>
</organism>